<evidence type="ECO:0000313" key="5">
    <source>
        <dbReference type="EMBL" id="MDR5693104.1"/>
    </source>
</evidence>
<evidence type="ECO:0000313" key="6">
    <source>
        <dbReference type="Proteomes" id="UP001260072"/>
    </source>
</evidence>
<keyword evidence="6" id="KW-1185">Reference proteome</keyword>
<gene>
    <name evidence="5" type="ORF">RH861_13605</name>
</gene>
<dbReference type="Pfam" id="PF11774">
    <property type="entry name" value="Lsr2"/>
    <property type="match status" value="1"/>
</dbReference>
<dbReference type="RefSeq" id="WP_310521439.1">
    <property type="nucleotide sequence ID" value="NZ_BAABBS010000003.1"/>
</dbReference>
<dbReference type="InterPro" id="IPR024412">
    <property type="entry name" value="Lsr2_dim_dom"/>
</dbReference>
<dbReference type="Proteomes" id="UP001260072">
    <property type="component" value="Unassembled WGS sequence"/>
</dbReference>
<dbReference type="Gene3D" id="3.30.60.230">
    <property type="entry name" value="Lsr2, dimerization domain"/>
    <property type="match status" value="1"/>
</dbReference>
<feature type="domain" description="Lsr2 dimerization" evidence="3">
    <location>
        <begin position="1"/>
        <end position="57"/>
    </location>
</feature>
<dbReference type="InterPro" id="IPR055370">
    <property type="entry name" value="Lsr2_DNA-bd"/>
</dbReference>
<name>A0ABU1FMW3_9MICO</name>
<accession>A0ABU1FMW3</accession>
<evidence type="ECO:0000256" key="2">
    <source>
        <dbReference type="SAM" id="MobiDB-lite"/>
    </source>
</evidence>
<dbReference type="InterPro" id="IPR042261">
    <property type="entry name" value="Lsr2-like_dimerization"/>
</dbReference>
<feature type="region of interest" description="Disordered" evidence="2">
    <location>
        <begin position="54"/>
        <end position="90"/>
    </location>
</feature>
<dbReference type="EMBL" id="JAVKGS010000004">
    <property type="protein sequence ID" value="MDR5693104.1"/>
    <property type="molecule type" value="Genomic_DNA"/>
</dbReference>
<feature type="domain" description="Lsr2 DNA-binding" evidence="4">
    <location>
        <begin position="75"/>
        <end position="107"/>
    </location>
</feature>
<reference evidence="6" key="1">
    <citation type="submission" date="2023-07" db="EMBL/GenBank/DDBJ databases">
        <title>Description of three actinobacteria isolated from air of manufacturing shop in a pharmaceutical factory.</title>
        <authorList>
            <person name="Zhang D.-F."/>
        </authorList>
    </citation>
    <scope>NUCLEOTIDE SEQUENCE [LARGE SCALE GENOMIC DNA]</scope>
    <source>
        <strain evidence="6">CCTCC AB 2011122</strain>
    </source>
</reference>
<evidence type="ECO:0000256" key="1">
    <source>
        <dbReference type="ARBA" id="ARBA00023125"/>
    </source>
</evidence>
<evidence type="ECO:0000259" key="4">
    <source>
        <dbReference type="Pfam" id="PF23359"/>
    </source>
</evidence>
<sequence>MAKRIVETLVDDLDGSEADRTIAFSINGDGYAIDLSSANAEKFEAALAPFVDAARRTSSGRAGGSARRRSGGGGAGDTKDAREWLRANGHQVSDRGRIPAPLLELYRNR</sequence>
<comment type="caution">
    <text evidence="5">The sequence shown here is derived from an EMBL/GenBank/DDBJ whole genome shotgun (WGS) entry which is preliminary data.</text>
</comment>
<dbReference type="Gene3D" id="4.10.320.10">
    <property type="entry name" value="E3-binding domain"/>
    <property type="match status" value="1"/>
</dbReference>
<keyword evidence="1" id="KW-0238">DNA-binding</keyword>
<proteinExistence type="predicted"/>
<protein>
    <submittedName>
        <fullName evidence="5">Lsr2 family protein</fullName>
    </submittedName>
</protein>
<evidence type="ECO:0000259" key="3">
    <source>
        <dbReference type="Pfam" id="PF11774"/>
    </source>
</evidence>
<dbReference type="InterPro" id="IPR036625">
    <property type="entry name" value="E3-bd_dom_sf"/>
</dbReference>
<organism evidence="5 6">
    <name type="scientific">Agromyces indicus</name>
    <dbReference type="NCBI Taxonomy" id="758919"/>
    <lineage>
        <taxon>Bacteria</taxon>
        <taxon>Bacillati</taxon>
        <taxon>Actinomycetota</taxon>
        <taxon>Actinomycetes</taxon>
        <taxon>Micrococcales</taxon>
        <taxon>Microbacteriaceae</taxon>
        <taxon>Agromyces</taxon>
    </lineage>
</organism>
<dbReference type="Pfam" id="PF23359">
    <property type="entry name" value="Lsr2_DNA-bd"/>
    <property type="match status" value="1"/>
</dbReference>